<evidence type="ECO:0000256" key="1">
    <source>
        <dbReference type="ARBA" id="ARBA00004651"/>
    </source>
</evidence>
<dbReference type="Pfam" id="PF12698">
    <property type="entry name" value="ABC2_membrane_3"/>
    <property type="match status" value="1"/>
</dbReference>
<keyword evidence="2" id="KW-1003">Cell membrane</keyword>
<comment type="subcellular location">
    <subcellularLocation>
        <location evidence="1">Cell membrane</location>
        <topology evidence="1">Multi-pass membrane protein</topology>
    </subcellularLocation>
</comment>
<evidence type="ECO:0000256" key="4">
    <source>
        <dbReference type="ARBA" id="ARBA00022989"/>
    </source>
</evidence>
<evidence type="ECO:0000256" key="6">
    <source>
        <dbReference type="SAM" id="Phobius"/>
    </source>
</evidence>
<dbReference type="RefSeq" id="WP_158862256.1">
    <property type="nucleotide sequence ID" value="NZ_CP046401.1"/>
</dbReference>
<keyword evidence="4 6" id="KW-1133">Transmembrane helix</keyword>
<protein>
    <recommendedName>
        <fullName evidence="7">ABC-2 type transporter transmembrane domain-containing protein</fullName>
    </recommendedName>
</protein>
<dbReference type="InterPro" id="IPR051449">
    <property type="entry name" value="ABC-2_transporter_component"/>
</dbReference>
<feature type="transmembrane region" description="Helical" evidence="6">
    <location>
        <begin position="299"/>
        <end position="321"/>
    </location>
</feature>
<reference evidence="8 9" key="1">
    <citation type="submission" date="2019-11" db="EMBL/GenBank/DDBJ databases">
        <authorList>
            <person name="Zheng R.K."/>
            <person name="Sun C.M."/>
        </authorList>
    </citation>
    <scope>NUCLEOTIDE SEQUENCE [LARGE SCALE GENOMIC DNA]</scope>
    <source>
        <strain evidence="8 9">WC007</strain>
    </source>
</reference>
<feature type="transmembrane region" description="Helical" evidence="6">
    <location>
        <begin position="233"/>
        <end position="257"/>
    </location>
</feature>
<organism evidence="8 9">
    <name type="scientific">Maribellus comscasis</name>
    <dbReference type="NCBI Taxonomy" id="2681766"/>
    <lineage>
        <taxon>Bacteria</taxon>
        <taxon>Pseudomonadati</taxon>
        <taxon>Bacteroidota</taxon>
        <taxon>Bacteroidia</taxon>
        <taxon>Marinilabiliales</taxon>
        <taxon>Prolixibacteraceae</taxon>
        <taxon>Maribellus</taxon>
    </lineage>
</organism>
<name>A0A6I6JHJ8_9BACT</name>
<proteinExistence type="predicted"/>
<gene>
    <name evidence="8" type="ORF">GM418_00915</name>
</gene>
<keyword evidence="3 6" id="KW-0812">Transmembrane</keyword>
<feature type="transmembrane region" description="Helical" evidence="6">
    <location>
        <begin position="23"/>
        <end position="43"/>
    </location>
</feature>
<evidence type="ECO:0000259" key="7">
    <source>
        <dbReference type="Pfam" id="PF12698"/>
    </source>
</evidence>
<dbReference type="KEGG" id="mcos:GM418_00915"/>
<dbReference type="PANTHER" id="PTHR30294:SF47">
    <property type="entry name" value="INNER MEMBRANE TRANSPORT PERMEASE YHHJ"/>
    <property type="match status" value="1"/>
</dbReference>
<dbReference type="GO" id="GO:0005886">
    <property type="term" value="C:plasma membrane"/>
    <property type="evidence" value="ECO:0007669"/>
    <property type="project" value="UniProtKB-SubCell"/>
</dbReference>
<feature type="transmembrane region" description="Helical" evidence="6">
    <location>
        <begin position="269"/>
        <end position="292"/>
    </location>
</feature>
<keyword evidence="9" id="KW-1185">Reference proteome</keyword>
<dbReference type="GO" id="GO:0140359">
    <property type="term" value="F:ABC-type transporter activity"/>
    <property type="evidence" value="ECO:0007669"/>
    <property type="project" value="InterPro"/>
</dbReference>
<dbReference type="EMBL" id="CP046401">
    <property type="protein sequence ID" value="QGY42266.1"/>
    <property type="molecule type" value="Genomic_DNA"/>
</dbReference>
<dbReference type="Proteomes" id="UP000428260">
    <property type="component" value="Chromosome"/>
</dbReference>
<dbReference type="PANTHER" id="PTHR30294">
    <property type="entry name" value="MEMBRANE COMPONENT OF ABC TRANSPORTER YHHJ-RELATED"/>
    <property type="match status" value="1"/>
</dbReference>
<feature type="domain" description="ABC-2 type transporter transmembrane" evidence="7">
    <location>
        <begin position="25"/>
        <end position="373"/>
    </location>
</feature>
<dbReference type="InterPro" id="IPR013525">
    <property type="entry name" value="ABC2_TM"/>
</dbReference>
<keyword evidence="5 6" id="KW-0472">Membrane</keyword>
<evidence type="ECO:0000313" key="8">
    <source>
        <dbReference type="EMBL" id="QGY42266.1"/>
    </source>
</evidence>
<accession>A0A6I6JHJ8</accession>
<feature type="transmembrane region" description="Helical" evidence="6">
    <location>
        <begin position="357"/>
        <end position="378"/>
    </location>
</feature>
<sequence>MKTKKSLFAVTKRELRRIFHNPAYRFLLLLGPIIGIGLLFFIFHKGVVKELPVAIVDRDNSTLSIKITNALDASSDADVWVQTPDIFKAREMLKQGLVEAIVVIPYETEKSVFQGVQAEIPVYINGTNVLKAGILQRSVLTTIKTISGSVQLQKLMMSGKNEEEAMARIVPVNIQRHVLFNPFTNYSYFLNSALMYVMLFLFVLLSSIYTLGNELKRGTGLDLLETSRNSVRLAIVGKLLPYTVIFSVFALFINILLYKIDGMPLNGNYLIIFGAQFVTILTYQLMALIFVGTTINLRLALSIASAYSMMGITFSGLTFPLEAMPEFAQIFASIFPFTWWEKLFISQSLRGAPLKEALPYICYILVFLLVSLCFMPFYKRYLENPKYWGKS</sequence>
<evidence type="ECO:0000256" key="2">
    <source>
        <dbReference type="ARBA" id="ARBA00022475"/>
    </source>
</evidence>
<evidence type="ECO:0000313" key="9">
    <source>
        <dbReference type="Proteomes" id="UP000428260"/>
    </source>
</evidence>
<evidence type="ECO:0000256" key="5">
    <source>
        <dbReference type="ARBA" id="ARBA00023136"/>
    </source>
</evidence>
<evidence type="ECO:0000256" key="3">
    <source>
        <dbReference type="ARBA" id="ARBA00022692"/>
    </source>
</evidence>
<feature type="transmembrane region" description="Helical" evidence="6">
    <location>
        <begin position="188"/>
        <end position="212"/>
    </location>
</feature>
<dbReference type="Gene3D" id="3.40.1710.10">
    <property type="entry name" value="abc type-2 transporter like domain"/>
    <property type="match status" value="1"/>
</dbReference>
<dbReference type="AlphaFoldDB" id="A0A6I6JHJ8"/>